<dbReference type="STRING" id="218851.A0A2G5F384"/>
<evidence type="ECO:0000256" key="2">
    <source>
        <dbReference type="ARBA" id="ARBA00066949"/>
    </source>
</evidence>
<evidence type="ECO:0000256" key="3">
    <source>
        <dbReference type="ARBA" id="ARBA00071098"/>
    </source>
</evidence>
<sequence length="263" mass="27565">MTEAIPMSKKLEGKVAIITGGASGIGEATARLFANEGARMVVIADIQDELGQSVSSSIGADCCSYMHCDVTDENQVKSMVESTVQIYGTLDIMFSNAGIINANQTILNLDFAKMDRLFAINVRGMAACVKYAARAMVEGSVKGGSIICTASVGAKKGSPVLQDYVMSKHAVLGLIKSASCELGKYGIRVNSVSPSAVATPLLLEGFGLTNIKTAEDQFASTTNLTEMVLKANHVADGVLYLASDQSSFVSGHDLVVDGGYLCK</sequence>
<dbReference type="Pfam" id="PF13561">
    <property type="entry name" value="adh_short_C2"/>
    <property type="match status" value="1"/>
</dbReference>
<reference evidence="4 5" key="1">
    <citation type="submission" date="2017-09" db="EMBL/GenBank/DDBJ databases">
        <title>WGS assembly of Aquilegia coerulea Goldsmith.</title>
        <authorList>
            <person name="Hodges S."/>
            <person name="Kramer E."/>
            <person name="Nordborg M."/>
            <person name="Tomkins J."/>
            <person name="Borevitz J."/>
            <person name="Derieg N."/>
            <person name="Yan J."/>
            <person name="Mihaltcheva S."/>
            <person name="Hayes R.D."/>
            <person name="Rokhsar D."/>
        </authorList>
    </citation>
    <scope>NUCLEOTIDE SEQUENCE [LARGE SCALE GENOMIC DNA]</scope>
    <source>
        <strain evidence="5">cv. Goldsmith</strain>
    </source>
</reference>
<protein>
    <recommendedName>
        <fullName evidence="3">Secoisolariciresinol dehydrogenase</fullName>
        <ecNumber evidence="2">1.1.1.331</ecNumber>
    </recommendedName>
</protein>
<dbReference type="Proteomes" id="UP000230069">
    <property type="component" value="Unassembled WGS sequence"/>
</dbReference>
<accession>A0A2G5F384</accession>
<dbReference type="PANTHER" id="PTHR42820:SF21">
    <property type="entry name" value="SHORT-CHAIN DEHYDROGENASE REDUCTASE 3B-LIKE"/>
    <property type="match status" value="1"/>
</dbReference>
<organism evidence="4 5">
    <name type="scientific">Aquilegia coerulea</name>
    <name type="common">Rocky mountain columbine</name>
    <dbReference type="NCBI Taxonomy" id="218851"/>
    <lineage>
        <taxon>Eukaryota</taxon>
        <taxon>Viridiplantae</taxon>
        <taxon>Streptophyta</taxon>
        <taxon>Embryophyta</taxon>
        <taxon>Tracheophyta</taxon>
        <taxon>Spermatophyta</taxon>
        <taxon>Magnoliopsida</taxon>
        <taxon>Ranunculales</taxon>
        <taxon>Ranunculaceae</taxon>
        <taxon>Thalictroideae</taxon>
        <taxon>Aquilegia</taxon>
    </lineage>
</organism>
<evidence type="ECO:0000256" key="1">
    <source>
        <dbReference type="ARBA" id="ARBA00006484"/>
    </source>
</evidence>
<keyword evidence="5" id="KW-1185">Reference proteome</keyword>
<dbReference type="PRINTS" id="PR00081">
    <property type="entry name" value="GDHRDH"/>
</dbReference>
<gene>
    <name evidence="4" type="ORF">AQUCO_00200476v1</name>
</gene>
<dbReference type="AlphaFoldDB" id="A0A2G5F384"/>
<dbReference type="FunFam" id="3.40.50.720:FF:000084">
    <property type="entry name" value="Short-chain dehydrogenase reductase"/>
    <property type="match status" value="1"/>
</dbReference>
<comment type="similarity">
    <text evidence="1">Belongs to the short-chain dehydrogenases/reductases (SDR) family.</text>
</comment>
<dbReference type="NCBIfam" id="NF005559">
    <property type="entry name" value="PRK07231.1"/>
    <property type="match status" value="1"/>
</dbReference>
<dbReference type="InParanoid" id="A0A2G5F384"/>
<dbReference type="OrthoDB" id="294295at2759"/>
<dbReference type="GO" id="GO:0009807">
    <property type="term" value="P:lignan biosynthetic process"/>
    <property type="evidence" value="ECO:0007669"/>
    <property type="project" value="UniProtKB-ARBA"/>
</dbReference>
<proteinExistence type="inferred from homology"/>
<evidence type="ECO:0000313" key="5">
    <source>
        <dbReference type="Proteomes" id="UP000230069"/>
    </source>
</evidence>
<dbReference type="EC" id="1.1.1.331" evidence="2"/>
<dbReference type="Gene3D" id="3.40.50.720">
    <property type="entry name" value="NAD(P)-binding Rossmann-like Domain"/>
    <property type="match status" value="1"/>
</dbReference>
<name>A0A2G5F384_AQUCA</name>
<dbReference type="InterPro" id="IPR036291">
    <property type="entry name" value="NAD(P)-bd_dom_sf"/>
</dbReference>
<dbReference type="PRINTS" id="PR00080">
    <property type="entry name" value="SDRFAMILY"/>
</dbReference>
<dbReference type="GO" id="GO:0120529">
    <property type="term" value="F:secoisolariciresinol dehydrogenase activity"/>
    <property type="evidence" value="ECO:0007669"/>
    <property type="project" value="UniProtKB-EC"/>
</dbReference>
<dbReference type="InterPro" id="IPR020904">
    <property type="entry name" value="Sc_DH/Rdtase_CS"/>
</dbReference>
<evidence type="ECO:0000313" key="4">
    <source>
        <dbReference type="EMBL" id="PIA62485.1"/>
    </source>
</evidence>
<dbReference type="PANTHER" id="PTHR42820">
    <property type="entry name" value="SHORT-CHAIN DEHYDROGENASE REDUCTASE"/>
    <property type="match status" value="1"/>
</dbReference>
<dbReference type="EMBL" id="KZ305019">
    <property type="protein sequence ID" value="PIA62485.1"/>
    <property type="molecule type" value="Genomic_DNA"/>
</dbReference>
<dbReference type="PROSITE" id="PS00061">
    <property type="entry name" value="ADH_SHORT"/>
    <property type="match status" value="1"/>
</dbReference>
<dbReference type="SUPFAM" id="SSF51735">
    <property type="entry name" value="NAD(P)-binding Rossmann-fold domains"/>
    <property type="match status" value="1"/>
</dbReference>
<dbReference type="InterPro" id="IPR002347">
    <property type="entry name" value="SDR_fam"/>
</dbReference>